<organism evidence="3 4">
    <name type="scientific">Brevibacillus panacihumi</name>
    <dbReference type="NCBI Taxonomy" id="497735"/>
    <lineage>
        <taxon>Bacteria</taxon>
        <taxon>Bacillati</taxon>
        <taxon>Bacillota</taxon>
        <taxon>Bacilli</taxon>
        <taxon>Bacillales</taxon>
        <taxon>Paenibacillaceae</taxon>
        <taxon>Brevibacillus</taxon>
    </lineage>
</organism>
<sequence>MLYTVKELSDLAKVTVKTLHHYHRIGLLLPHSVSDAGYRLYGEKELERLQQILFYRELDFPLKQIKKLLDGEPERLSILSSQKQLLQSNISRMERLIQTIDESIRCTEKGVRMDKDKMFIGFQSEQEWKEALSQQNEYLKEKYGYDLIEERSIDVDAMNESAREAKHFMEGMAHALQEGIKFDDPKVEHLITQHIASLNNQGHITTAKDFAAQARFFLQDEFHRNMLEAQQTGLSYYLCVAAEDFAAKHQ</sequence>
<evidence type="ECO:0000259" key="2">
    <source>
        <dbReference type="PROSITE" id="PS50937"/>
    </source>
</evidence>
<keyword evidence="1" id="KW-0238">DNA-binding</keyword>
<dbReference type="Pfam" id="PF13411">
    <property type="entry name" value="MerR_1"/>
    <property type="match status" value="1"/>
</dbReference>
<dbReference type="PANTHER" id="PTHR30204">
    <property type="entry name" value="REDOX-CYCLING DRUG-SENSING TRANSCRIPTIONAL ACTIVATOR SOXR"/>
    <property type="match status" value="1"/>
</dbReference>
<dbReference type="SMART" id="SM00422">
    <property type="entry name" value="HTH_MERR"/>
    <property type="match status" value="1"/>
</dbReference>
<protein>
    <submittedName>
        <fullName evidence="3">MerR family transcriptional regulator</fullName>
    </submittedName>
</protein>
<gene>
    <name evidence="3" type="ORF">EDM58_10760</name>
</gene>
<dbReference type="EMBL" id="RHHT01000023">
    <property type="protein sequence ID" value="RNB78648.1"/>
    <property type="molecule type" value="Genomic_DNA"/>
</dbReference>
<dbReference type="GO" id="GO:0003677">
    <property type="term" value="F:DNA binding"/>
    <property type="evidence" value="ECO:0007669"/>
    <property type="project" value="UniProtKB-KW"/>
</dbReference>
<dbReference type="InterPro" id="IPR009061">
    <property type="entry name" value="DNA-bd_dom_put_sf"/>
</dbReference>
<dbReference type="InterPro" id="IPR012925">
    <property type="entry name" value="TipAS_dom"/>
</dbReference>
<proteinExistence type="predicted"/>
<dbReference type="InterPro" id="IPR000551">
    <property type="entry name" value="MerR-type_HTH_dom"/>
</dbReference>
<dbReference type="AlphaFoldDB" id="A0A3M8CSP2"/>
<dbReference type="SUPFAM" id="SSF46955">
    <property type="entry name" value="Putative DNA-binding domain"/>
    <property type="match status" value="1"/>
</dbReference>
<dbReference type="Gene3D" id="1.10.1660.10">
    <property type="match status" value="1"/>
</dbReference>
<dbReference type="GO" id="GO:0003700">
    <property type="term" value="F:DNA-binding transcription factor activity"/>
    <property type="evidence" value="ECO:0007669"/>
    <property type="project" value="InterPro"/>
</dbReference>
<feature type="domain" description="HTH merR-type" evidence="2">
    <location>
        <begin position="2"/>
        <end position="71"/>
    </location>
</feature>
<accession>A0A3M8CSP2</accession>
<dbReference type="PROSITE" id="PS50937">
    <property type="entry name" value="HTH_MERR_2"/>
    <property type="match status" value="1"/>
</dbReference>
<dbReference type="PANTHER" id="PTHR30204:SF90">
    <property type="entry name" value="HTH-TYPE TRANSCRIPTIONAL ACTIVATOR MTA"/>
    <property type="match status" value="1"/>
</dbReference>
<reference evidence="3 4" key="1">
    <citation type="submission" date="2018-10" db="EMBL/GenBank/DDBJ databases">
        <title>Phylogenomics of Brevibacillus.</title>
        <authorList>
            <person name="Dunlap C."/>
        </authorList>
    </citation>
    <scope>NUCLEOTIDE SEQUENCE [LARGE SCALE GENOMIC DNA]</scope>
    <source>
        <strain evidence="3 4">JCM 15085</strain>
    </source>
</reference>
<name>A0A3M8CSP2_9BACL</name>
<dbReference type="Proteomes" id="UP000281915">
    <property type="component" value="Unassembled WGS sequence"/>
</dbReference>
<evidence type="ECO:0000256" key="1">
    <source>
        <dbReference type="ARBA" id="ARBA00023125"/>
    </source>
</evidence>
<evidence type="ECO:0000313" key="4">
    <source>
        <dbReference type="Proteomes" id="UP000281915"/>
    </source>
</evidence>
<comment type="caution">
    <text evidence="3">The sequence shown here is derived from an EMBL/GenBank/DDBJ whole genome shotgun (WGS) entry which is preliminary data.</text>
</comment>
<evidence type="ECO:0000313" key="3">
    <source>
        <dbReference type="EMBL" id="RNB78648.1"/>
    </source>
</evidence>
<dbReference type="CDD" id="cd01106">
    <property type="entry name" value="HTH_TipAL-Mta"/>
    <property type="match status" value="1"/>
</dbReference>
<dbReference type="Pfam" id="PF07739">
    <property type="entry name" value="TipAS"/>
    <property type="match status" value="1"/>
</dbReference>
<dbReference type="InterPro" id="IPR047057">
    <property type="entry name" value="MerR_fam"/>
</dbReference>
<dbReference type="RefSeq" id="WP_122913401.1">
    <property type="nucleotide sequence ID" value="NZ_RHHT01000023.1"/>
</dbReference>